<evidence type="ECO:0000313" key="6">
    <source>
        <dbReference type="EMBL" id="MBW0143910.1"/>
    </source>
</evidence>
<dbReference type="SMART" id="SM00563">
    <property type="entry name" value="PlsC"/>
    <property type="match status" value="1"/>
</dbReference>
<comment type="caution">
    <text evidence="6">The sequence shown here is derived from an EMBL/GenBank/DDBJ whole genome shotgun (WGS) entry which is preliminary data.</text>
</comment>
<dbReference type="Proteomes" id="UP000698028">
    <property type="component" value="Unassembled WGS sequence"/>
</dbReference>
<evidence type="ECO:0000256" key="4">
    <source>
        <dbReference type="SAM" id="Phobius"/>
    </source>
</evidence>
<comment type="pathway">
    <text evidence="1">Lipid metabolism.</text>
</comment>
<evidence type="ECO:0000259" key="5">
    <source>
        <dbReference type="SMART" id="SM00563"/>
    </source>
</evidence>
<organism evidence="6 7">
    <name type="scientific">Sphingomicrobium clamense</name>
    <dbReference type="NCBI Taxonomy" id="2851013"/>
    <lineage>
        <taxon>Bacteria</taxon>
        <taxon>Pseudomonadati</taxon>
        <taxon>Pseudomonadota</taxon>
        <taxon>Alphaproteobacteria</taxon>
        <taxon>Sphingomonadales</taxon>
        <taxon>Sphingomonadaceae</taxon>
        <taxon>Sphingomicrobium</taxon>
    </lineage>
</organism>
<evidence type="ECO:0000313" key="7">
    <source>
        <dbReference type="Proteomes" id="UP000698028"/>
    </source>
</evidence>
<dbReference type="InterPro" id="IPR002123">
    <property type="entry name" value="Plipid/glycerol_acylTrfase"/>
</dbReference>
<evidence type="ECO:0000256" key="1">
    <source>
        <dbReference type="ARBA" id="ARBA00005189"/>
    </source>
</evidence>
<dbReference type="GO" id="GO:0016746">
    <property type="term" value="F:acyltransferase activity"/>
    <property type="evidence" value="ECO:0007669"/>
    <property type="project" value="UniProtKB-KW"/>
</dbReference>
<dbReference type="EMBL" id="JAHVAH010000001">
    <property type="protein sequence ID" value="MBW0143910.1"/>
    <property type="molecule type" value="Genomic_DNA"/>
</dbReference>
<feature type="transmembrane region" description="Helical" evidence="4">
    <location>
        <begin position="7"/>
        <end position="30"/>
    </location>
</feature>
<accession>A0ABS6V2X0</accession>
<reference evidence="6 7" key="1">
    <citation type="submission" date="2021-07" db="EMBL/GenBank/DDBJ databases">
        <title>The draft genome sequence of Sphingomicrobium sp. B8.</title>
        <authorList>
            <person name="Mu L."/>
        </authorList>
    </citation>
    <scope>NUCLEOTIDE SEQUENCE [LARGE SCALE GENOMIC DNA]</scope>
    <source>
        <strain evidence="6 7">B8</strain>
    </source>
</reference>
<name>A0ABS6V2X0_9SPHN</name>
<protein>
    <submittedName>
        <fullName evidence="6">1-acyl-sn-glycerol-3-phosphate acyltransferase</fullName>
    </submittedName>
</protein>
<keyword evidence="3 6" id="KW-0012">Acyltransferase</keyword>
<keyword evidence="2" id="KW-0808">Transferase</keyword>
<feature type="domain" description="Phospholipid/glycerol acyltransferase" evidence="5">
    <location>
        <begin position="69"/>
        <end position="183"/>
    </location>
</feature>
<keyword evidence="4" id="KW-1133">Transmembrane helix</keyword>
<keyword evidence="4" id="KW-0812">Transmembrane</keyword>
<gene>
    <name evidence="6" type="ORF">KTQ36_01200</name>
</gene>
<evidence type="ECO:0000256" key="2">
    <source>
        <dbReference type="ARBA" id="ARBA00022679"/>
    </source>
</evidence>
<proteinExistence type="predicted"/>
<dbReference type="Pfam" id="PF01553">
    <property type="entry name" value="Acyltransferase"/>
    <property type="match status" value="1"/>
</dbReference>
<dbReference type="RefSeq" id="WP_218631957.1">
    <property type="nucleotide sequence ID" value="NZ_JAHVAH010000001.1"/>
</dbReference>
<evidence type="ECO:0000256" key="3">
    <source>
        <dbReference type="ARBA" id="ARBA00023315"/>
    </source>
</evidence>
<dbReference type="PANTHER" id="PTHR10434">
    <property type="entry name" value="1-ACYL-SN-GLYCEROL-3-PHOSPHATE ACYLTRANSFERASE"/>
    <property type="match status" value="1"/>
</dbReference>
<dbReference type="CDD" id="cd07989">
    <property type="entry name" value="LPLAT_AGPAT-like"/>
    <property type="match status" value="1"/>
</dbReference>
<keyword evidence="7" id="KW-1185">Reference proteome</keyword>
<sequence length="226" mass="25285">MAFLRSLLFALIFYPATLLVCLFALIVAPFGQAPLREVVHFWAKFHYWLVQHVVGIRFEWDGELPNGPYLVAVKHESMVEAVDTLRFAHTPVVVMKRELTTMPLWGWVARRYGVIGVDRKAGASALRTMMKEAKAAAKADRPVIIFPEGTRIPHGERPKLRPGFAGLYKMLGLPVIPIAQDSGSVWPRGFVKHPGTIQVKIGEVIPPGLPRKEVEARVHEAINLLN</sequence>
<keyword evidence="4" id="KW-0472">Membrane</keyword>
<dbReference type="PANTHER" id="PTHR10434:SF40">
    <property type="entry name" value="1-ACYL-SN-GLYCEROL-3-PHOSPHATE ACYLTRANSFERASE"/>
    <property type="match status" value="1"/>
</dbReference>